<dbReference type="SMART" id="SM01027">
    <property type="entry name" value="Beta-Casp"/>
    <property type="match status" value="1"/>
</dbReference>
<proteinExistence type="predicted"/>
<dbReference type="RefSeq" id="WP_187716388.1">
    <property type="nucleotide sequence ID" value="NZ_JACTAH010000001.1"/>
</dbReference>
<dbReference type="Pfam" id="PF07521">
    <property type="entry name" value="RMMBL"/>
    <property type="match status" value="1"/>
</dbReference>
<dbReference type="InterPro" id="IPR022712">
    <property type="entry name" value="Beta_Casp"/>
</dbReference>
<comment type="caution">
    <text evidence="4">The sequence shown here is derived from an EMBL/GenBank/DDBJ whole genome shotgun (WGS) entry which is preliminary data.</text>
</comment>
<dbReference type="Gene3D" id="3.60.15.10">
    <property type="entry name" value="Ribonuclease Z/Hydroxyacylglutathione hydrolase-like"/>
    <property type="match status" value="1"/>
</dbReference>
<dbReference type="SMART" id="SM00849">
    <property type="entry name" value="Lactamase_B"/>
    <property type="match status" value="1"/>
</dbReference>
<dbReference type="Pfam" id="PF00753">
    <property type="entry name" value="Lactamase_B"/>
    <property type="match status" value="1"/>
</dbReference>
<evidence type="ECO:0000259" key="3">
    <source>
        <dbReference type="SMART" id="SM01027"/>
    </source>
</evidence>
<dbReference type="SUPFAM" id="SSF56281">
    <property type="entry name" value="Metallo-hydrolase/oxidoreductase"/>
    <property type="match status" value="1"/>
</dbReference>
<evidence type="ECO:0000256" key="1">
    <source>
        <dbReference type="ARBA" id="ARBA00022801"/>
    </source>
</evidence>
<evidence type="ECO:0000313" key="5">
    <source>
        <dbReference type="Proteomes" id="UP000603602"/>
    </source>
</evidence>
<keyword evidence="1" id="KW-0378">Hydrolase</keyword>
<reference evidence="5" key="1">
    <citation type="submission" date="2023-07" db="EMBL/GenBank/DDBJ databases">
        <title>Thauera sp. CAU 1555 isolated from sand of Yaerae Beach.</title>
        <authorList>
            <person name="Kim W."/>
        </authorList>
    </citation>
    <scope>NUCLEOTIDE SEQUENCE [LARGE SCALE GENOMIC DNA]</scope>
    <source>
        <strain evidence="5">CAU 1555</strain>
    </source>
</reference>
<organism evidence="4 5">
    <name type="scientific">Thauera sedimentorum</name>
    <dbReference type="NCBI Taxonomy" id="2767595"/>
    <lineage>
        <taxon>Bacteria</taxon>
        <taxon>Pseudomonadati</taxon>
        <taxon>Pseudomonadota</taxon>
        <taxon>Betaproteobacteria</taxon>
        <taxon>Rhodocyclales</taxon>
        <taxon>Zoogloeaceae</taxon>
        <taxon>Thauera</taxon>
    </lineage>
</organism>
<dbReference type="PANTHER" id="PTHR11203:SF37">
    <property type="entry name" value="INTEGRATOR COMPLEX SUBUNIT 11"/>
    <property type="match status" value="1"/>
</dbReference>
<dbReference type="InterPro" id="IPR050698">
    <property type="entry name" value="MBL"/>
</dbReference>
<name>A0ABR9B5D0_9RHOO</name>
<evidence type="ECO:0000259" key="2">
    <source>
        <dbReference type="SMART" id="SM00849"/>
    </source>
</evidence>
<feature type="domain" description="Beta-Casp" evidence="3">
    <location>
        <begin position="257"/>
        <end position="382"/>
    </location>
</feature>
<sequence length="469" mass="51914">MELTFHGAAGEVTGSCARLRSERSTGLIDCGMFQGGKSAARKNLRALDFDLRALDYVLLTHAHLDHSGLIPRLVALGYRGAIHATAATVDLLEIMLLDAAYIQEKEAEWANRHNRARHVRRGWDAAPLYTVAQAEASLKRLRPHPYGQPFEPAAGLRCTFHDAGHILGSAIIELDVEQGGSVRKLVFSGDLGQPFRPVVRDPATLAEADYLCIESTYGDRLHRPMKETEDELVHAMQHTLEVKRGNVIIPAFAVGRTQEVIFVLADLVRKGRLGNLEIVVDSPMAAATTELSLRYDHLWDDETRGLLAWMREHPGRASVRFVQDVEESIALNDRHHGLVIISASGMCDAGRVKYHLRNNLSRRESSIIIVGFQAAGSLGRRLVEGARYVTLFGERVPVHADIYTIGGLSAHADQSALLAWLGNFHRPPRQTFVVHGEQRAAEAFRTAIESRLGWHEVNLPVPGEPNPLR</sequence>
<dbReference type="InterPro" id="IPR036866">
    <property type="entry name" value="RibonucZ/Hydroxyglut_hydro"/>
</dbReference>
<dbReference type="Pfam" id="PF10996">
    <property type="entry name" value="Beta-Casp"/>
    <property type="match status" value="1"/>
</dbReference>
<dbReference type="CDD" id="cd16295">
    <property type="entry name" value="TTHA0252-CPSF-like_MBL-fold"/>
    <property type="match status" value="1"/>
</dbReference>
<dbReference type="Gene3D" id="3.40.50.10890">
    <property type="match status" value="1"/>
</dbReference>
<evidence type="ECO:0000313" key="4">
    <source>
        <dbReference type="EMBL" id="MBD8501539.1"/>
    </source>
</evidence>
<keyword evidence="5" id="KW-1185">Reference proteome</keyword>
<accession>A0ABR9B5D0</accession>
<feature type="domain" description="Metallo-beta-lactamase" evidence="2">
    <location>
        <begin position="13"/>
        <end position="236"/>
    </location>
</feature>
<dbReference type="EMBL" id="JACYTO010000001">
    <property type="protein sequence ID" value="MBD8501539.1"/>
    <property type="molecule type" value="Genomic_DNA"/>
</dbReference>
<gene>
    <name evidence="4" type="ORF">IFO67_01435</name>
</gene>
<dbReference type="PANTHER" id="PTHR11203">
    <property type="entry name" value="CLEAVAGE AND POLYADENYLATION SPECIFICITY FACTOR FAMILY MEMBER"/>
    <property type="match status" value="1"/>
</dbReference>
<dbReference type="InterPro" id="IPR001279">
    <property type="entry name" value="Metallo-B-lactamas"/>
</dbReference>
<dbReference type="Proteomes" id="UP000603602">
    <property type="component" value="Unassembled WGS sequence"/>
</dbReference>
<protein>
    <submittedName>
        <fullName evidence="4">MBL fold metallo-hydrolase</fullName>
    </submittedName>
</protein>
<dbReference type="InterPro" id="IPR011108">
    <property type="entry name" value="RMMBL"/>
</dbReference>